<dbReference type="InterPro" id="IPR035986">
    <property type="entry name" value="PKD_dom_sf"/>
</dbReference>
<comment type="caution">
    <text evidence="3">The sequence shown here is derived from an EMBL/GenBank/DDBJ whole genome shotgun (WGS) entry which is preliminary data.</text>
</comment>
<evidence type="ECO:0000256" key="1">
    <source>
        <dbReference type="SAM" id="SignalP"/>
    </source>
</evidence>
<evidence type="ECO:0000313" key="3">
    <source>
        <dbReference type="EMBL" id="RJP58837.1"/>
    </source>
</evidence>
<dbReference type="Gene3D" id="2.60.40.10">
    <property type="entry name" value="Immunoglobulins"/>
    <property type="match status" value="1"/>
</dbReference>
<proteinExistence type="predicted"/>
<dbReference type="InterPro" id="IPR013783">
    <property type="entry name" value="Ig-like_fold"/>
</dbReference>
<name>A0A3A4R7S7_9BACT</name>
<gene>
    <name evidence="3" type="ORF">C4541_07295</name>
</gene>
<dbReference type="SUPFAM" id="SSF49299">
    <property type="entry name" value="PKD domain"/>
    <property type="match status" value="1"/>
</dbReference>
<organism evidence="3 4">
    <name type="scientific">Candidatus Auribacter fodinae</name>
    <dbReference type="NCBI Taxonomy" id="2093366"/>
    <lineage>
        <taxon>Bacteria</taxon>
        <taxon>Pseudomonadati</taxon>
        <taxon>Candidatus Auribacterota</taxon>
        <taxon>Candidatus Auribacteria</taxon>
        <taxon>Candidatus Auribacterales</taxon>
        <taxon>Candidatus Auribacteraceae</taxon>
        <taxon>Candidatus Auribacter</taxon>
    </lineage>
</organism>
<feature type="domain" description="PKD" evidence="2">
    <location>
        <begin position="272"/>
        <end position="362"/>
    </location>
</feature>
<dbReference type="EMBL" id="QZJZ01000060">
    <property type="protein sequence ID" value="RJP58837.1"/>
    <property type="molecule type" value="Genomic_DNA"/>
</dbReference>
<dbReference type="Pfam" id="PF18911">
    <property type="entry name" value="PKD_4"/>
    <property type="match status" value="1"/>
</dbReference>
<accession>A0A3A4R7S7</accession>
<dbReference type="Proteomes" id="UP000266426">
    <property type="component" value="Unassembled WGS sequence"/>
</dbReference>
<reference evidence="3 4" key="1">
    <citation type="journal article" date="2017" name="ISME J.">
        <title>Energy and carbon metabolisms in a deep terrestrial subsurface fluid microbial community.</title>
        <authorList>
            <person name="Momper L."/>
            <person name="Jungbluth S.P."/>
            <person name="Lee M.D."/>
            <person name="Amend J.P."/>
        </authorList>
    </citation>
    <scope>NUCLEOTIDE SEQUENCE [LARGE SCALE GENOMIC DNA]</scope>
    <source>
        <strain evidence="3">SURF_26</strain>
    </source>
</reference>
<evidence type="ECO:0000259" key="2">
    <source>
        <dbReference type="Pfam" id="PF18911"/>
    </source>
</evidence>
<dbReference type="CDD" id="cd00146">
    <property type="entry name" value="PKD"/>
    <property type="match status" value="1"/>
</dbReference>
<dbReference type="InterPro" id="IPR000601">
    <property type="entry name" value="PKD_dom"/>
</dbReference>
<evidence type="ECO:0000313" key="4">
    <source>
        <dbReference type="Proteomes" id="UP000266426"/>
    </source>
</evidence>
<feature type="chain" id="PRO_5017312503" description="PKD domain-containing protein" evidence="1">
    <location>
        <begin position="22"/>
        <end position="461"/>
    </location>
</feature>
<dbReference type="AlphaFoldDB" id="A0A3A4R7S7"/>
<feature type="signal peptide" evidence="1">
    <location>
        <begin position="1"/>
        <end position="21"/>
    </location>
</feature>
<keyword evidence="1" id="KW-0732">Signal</keyword>
<sequence>MLKKSFLCIIGLVLAIHPLYAADYDPDDYFPFGSTLYFGTNIVLRDEFAAVLPGNNPSSAVPIPGAAIQLIRDGGDNIISPPDASGQPTGDDELLLTTHIGVGVPVFLGEQGIFSVYCNFSDYDDILYARMFNSADPATATYYGQTSFYALNTSGYFGDRWFSVDEYGLARTDIPMDTQGDYVASAHAAGPYTGNEGSAILLDARGSTDTDTDLNALVFVWDLDDDGVFDDAAGITVNFAWTDNVALEIGLKAVNPQSGTAGIAFSTVSVSNEQPMIEQIANQSASTDTLFTVSASYSDPGTSDTHTVTVNWGDLTIEQDIPVSGGQISLSHIYTADDTYIVDITVYDDDGASSSAMFQVTVNPTIIEPVVIPSKLAMTEGVLISWTEREGFHYEIWFRDDELVAFDMMYPNWNLIDVVSGSSYTDTGDPDGFDDTPDTADDRLHPHDTGSRFYIVLEVAD</sequence>
<protein>
    <recommendedName>
        <fullName evidence="2">PKD domain-containing protein</fullName>
    </recommendedName>
</protein>